<comment type="caution">
    <text evidence="1">The sequence shown here is derived from an EMBL/GenBank/DDBJ whole genome shotgun (WGS) entry which is preliminary data.</text>
</comment>
<dbReference type="Pfam" id="PF03864">
    <property type="entry name" value="Phage_cap_E"/>
    <property type="match status" value="1"/>
</dbReference>
<name>A0A2W5BHZ4_9BACT</name>
<protein>
    <submittedName>
        <fullName evidence="1">Major capsid protein E</fullName>
    </submittedName>
</protein>
<reference evidence="1 2" key="1">
    <citation type="submission" date="2017-08" db="EMBL/GenBank/DDBJ databases">
        <title>Infants hospitalized years apart are colonized by the same room-sourced microbial strains.</title>
        <authorList>
            <person name="Brooks B."/>
            <person name="Olm M.R."/>
            <person name="Firek B.A."/>
            <person name="Baker R."/>
            <person name="Thomas B.C."/>
            <person name="Morowitz M.J."/>
            <person name="Banfield J.F."/>
        </authorList>
    </citation>
    <scope>NUCLEOTIDE SEQUENCE [LARGE SCALE GENOMIC DNA]</scope>
    <source>
        <strain evidence="1">S2_018_000_R2_104</strain>
    </source>
</reference>
<dbReference type="EMBL" id="QFNK01000253">
    <property type="protein sequence ID" value="PZO82641.1"/>
    <property type="molecule type" value="Genomic_DNA"/>
</dbReference>
<accession>A0A2W5BHZ4</accession>
<proteinExistence type="predicted"/>
<dbReference type="InterPro" id="IPR005564">
    <property type="entry name" value="Major_capsid_GpE"/>
</dbReference>
<evidence type="ECO:0000313" key="2">
    <source>
        <dbReference type="Proteomes" id="UP000249557"/>
    </source>
</evidence>
<gene>
    <name evidence="1" type="ORF">DI626_09945</name>
</gene>
<sequence>MPNIIDVFSGDAFSVKELTDSINLFPNSYGLINSLNLFSHKGVATTSVGVEINKGVLNLIQSKPRGSQANKNIRGKREMRFFEIPHFPLDDTIRPSDIQNVRAFGSPDQAKTPETEVADRLGEMSKKHDITLEYLNAGAIAGQILDADGSVILDIFDEFGVEENKVNFDLTNAAVELPEKTQEVWGLIEDNLDGDTLDGIVALCSPAFFKSLVNHKSVKETFKEYKDTTVRLANILSQIGNAGGPGLPGTAEQATDPMRRDVRKGFFWQDIWWLEYRGKATFQQEDGDTATRNFIAANTCRFLPLGTQDTFRSYSAPADWMETVNTVGLPKYAKIVPDQGGRWVELLSESNPLPLCLRPKVLVKGARAAADL</sequence>
<dbReference type="Proteomes" id="UP000249557">
    <property type="component" value="Unassembled WGS sequence"/>
</dbReference>
<evidence type="ECO:0000313" key="1">
    <source>
        <dbReference type="EMBL" id="PZO82641.1"/>
    </source>
</evidence>
<organism evidence="1 2">
    <name type="scientific">Micavibrio aeruginosavorus</name>
    <dbReference type="NCBI Taxonomy" id="349221"/>
    <lineage>
        <taxon>Bacteria</taxon>
        <taxon>Pseudomonadati</taxon>
        <taxon>Bdellovibrionota</taxon>
        <taxon>Bdellovibrionia</taxon>
        <taxon>Bdellovibrionales</taxon>
        <taxon>Pseudobdellovibrionaceae</taxon>
        <taxon>Micavibrio</taxon>
    </lineage>
</organism>
<dbReference type="AlphaFoldDB" id="A0A2W5BHZ4"/>